<sequence>MFKIFYFHVYTKEKFPKVPLREAYCNALEFRTLEELDNIAVDIDAMRDLVIGNKSATQFDIIIFPDASVIKFLLDCGVNVNGKNEIKSTPLHIAAQPYNFNNEIIFLPLNNGADLDQPNKSDERPFNLIASNPANTVSLMNYITLKCLAATVISRYRILCKEEIPKCLEFFLKHYEPLIM</sequence>
<name>A0A9C6DZ23_9MUSC</name>
<evidence type="ECO:0000256" key="1">
    <source>
        <dbReference type="PROSITE-ProRule" id="PRU00023"/>
    </source>
</evidence>
<dbReference type="InterPro" id="IPR002110">
    <property type="entry name" value="Ankyrin_rpt"/>
</dbReference>
<protein>
    <submittedName>
        <fullName evidence="3">Protein fem-1 homolog C-like</fullName>
    </submittedName>
</protein>
<evidence type="ECO:0000313" key="2">
    <source>
        <dbReference type="Proteomes" id="UP000092443"/>
    </source>
</evidence>
<dbReference type="InterPro" id="IPR036770">
    <property type="entry name" value="Ankyrin_rpt-contain_sf"/>
</dbReference>
<gene>
    <name evidence="3" type="primary">LOC119642305</name>
</gene>
<keyword evidence="1" id="KW-0040">ANK repeat</keyword>
<keyword evidence="2" id="KW-1185">Reference proteome</keyword>
<dbReference type="SUPFAM" id="SSF48403">
    <property type="entry name" value="Ankyrin repeat"/>
    <property type="match status" value="1"/>
</dbReference>
<feature type="repeat" description="ANK" evidence="1">
    <location>
        <begin position="86"/>
        <end position="120"/>
    </location>
</feature>
<dbReference type="FunFam" id="1.25.40.20:FF:000466">
    <property type="entry name" value="Mann-cup, isoform B"/>
    <property type="match status" value="1"/>
</dbReference>
<accession>A0A9C6DZ23</accession>
<evidence type="ECO:0000313" key="3">
    <source>
        <dbReference type="RefSeq" id="XP_037897332.1"/>
    </source>
</evidence>
<dbReference type="PROSITE" id="PS50088">
    <property type="entry name" value="ANK_REPEAT"/>
    <property type="match status" value="1"/>
</dbReference>
<dbReference type="Gene3D" id="1.25.40.20">
    <property type="entry name" value="Ankyrin repeat-containing domain"/>
    <property type="match status" value="1"/>
</dbReference>
<organism evidence="2 3">
    <name type="scientific">Glossina fuscipes</name>
    <dbReference type="NCBI Taxonomy" id="7396"/>
    <lineage>
        <taxon>Eukaryota</taxon>
        <taxon>Metazoa</taxon>
        <taxon>Ecdysozoa</taxon>
        <taxon>Arthropoda</taxon>
        <taxon>Hexapoda</taxon>
        <taxon>Insecta</taxon>
        <taxon>Pterygota</taxon>
        <taxon>Neoptera</taxon>
        <taxon>Endopterygota</taxon>
        <taxon>Diptera</taxon>
        <taxon>Brachycera</taxon>
        <taxon>Muscomorpha</taxon>
        <taxon>Hippoboscoidea</taxon>
        <taxon>Glossinidae</taxon>
        <taxon>Glossina</taxon>
    </lineage>
</organism>
<dbReference type="RefSeq" id="XP_037897332.1">
    <property type="nucleotide sequence ID" value="XM_038041404.1"/>
</dbReference>
<proteinExistence type="predicted"/>
<dbReference type="GeneID" id="119642305"/>
<dbReference type="AlphaFoldDB" id="A0A9C6DZ23"/>
<reference evidence="3" key="1">
    <citation type="submission" date="2025-08" db="UniProtKB">
        <authorList>
            <consortium name="RefSeq"/>
        </authorList>
    </citation>
    <scope>IDENTIFICATION</scope>
    <source>
        <tissue evidence="3">Whole body pupa</tissue>
    </source>
</reference>
<dbReference type="Proteomes" id="UP000092443">
    <property type="component" value="Unplaced"/>
</dbReference>
<dbReference type="KEGG" id="gfs:119642305"/>
<dbReference type="Pfam" id="PF00023">
    <property type="entry name" value="Ank"/>
    <property type="match status" value="1"/>
</dbReference>